<gene>
    <name evidence="5" type="ORF">Tco025E_05389</name>
</gene>
<dbReference type="GO" id="GO:0036156">
    <property type="term" value="C:inner dynein arm"/>
    <property type="evidence" value="ECO:0007669"/>
    <property type="project" value="TreeGrafter"/>
</dbReference>
<dbReference type="InterPro" id="IPR027417">
    <property type="entry name" value="P-loop_NTPase"/>
</dbReference>
<dbReference type="GO" id="GO:0005524">
    <property type="term" value="F:ATP binding"/>
    <property type="evidence" value="ECO:0007669"/>
    <property type="project" value="InterPro"/>
</dbReference>
<feature type="domain" description="Dynein heavy chain hydrolytic ATP-binding dynein motor region" evidence="4">
    <location>
        <begin position="1342"/>
        <end position="1498"/>
    </location>
</feature>
<feature type="region of interest" description="Disordered" evidence="2">
    <location>
        <begin position="4170"/>
        <end position="4201"/>
    </location>
</feature>
<dbReference type="GeneID" id="40319000"/>
<sequence>MDLQHESSVTLRFERVIAYFLDGIPRPFLQIVSGLGYGVTFDFCSVGVTPDYTGLTESAYFPELRESQLFDPLCSRYCNSSTPSSRIGCHYSPYIGTFRFNGKGVYFKKEESGFKQRIVRFPTETCEERGTMSSKSDRDLRASLFIDFYEKIAEKHLVHDRGSLRRIVILATQGMTAEYKSAVEQVVAEIKRLYIRACGQSMYQYMNENIQFRRIISSLCLGETENLSVTSKKVVTSEDARFELALQFKLSVTLLKESLPWGKRTHQFFTRLQDLWVNRFDKLAIFNISTNQWTTSADSFLAQLGSSMRAAFTRIRVEFYTQLEMLLFSGIRGSRQFIFLDSQMLNGSDLKRIFLAVRVFLVNGVRTLVVEALQDLVHFFTGLGDDVIPISRARKTPLIEVQLTVSDSGLPCSPSFASLRFGLADLLDELLDSFNNLPTPEAVIMRTLDFERCTLNSFDADELSLKGVLMNSLDAAGSRIEELTREYARFATLPPINGAYFSRANETSIQNQVHLLRETIGKIAKTSPDVVVSGCIAINCTEVKKWYVEHWTTYLEKYLAALKSDLLSYITTAVENYRCQNACLNKEPKTVEELEEFCRVVAETEILSNKVKQKDCNQVIGWFNCLEILQIPVENQLYAIALELMRCPNELMQLASESLEICTKSKPFIIEKLGEFRNSIRRYVQMISDGVDELLSLFNLDVCDIAAQTCEELRVIVDKVLKGIEHIKYCEKALEIESVDSFEDFFPILRIFDVLEQFWDAVFESTAVREYYNQPINMLNATKMIDYVQRCRRLLHSSTRGLRAYPGLVRLGRQQEHVLAEFESLEGILICITAPGLRKNHWKEISRIIGKDVNTKIQIDSSSPLQLILESRIQSHFDELKQIVDPATVDFETEASLERMKSEAKRTRFVFNVIEGTEGVFALSPLCRDSISSQLETFLLDLRMLRQQVSVSQYVVNSINEWELAVERMRTTLSNWTEIEYEWLEAMYFGMTLDAIAEGETPALGGREWKFLHEKIGSVNGIFSVLSTALQKTQYTLFTAMIQENIQEQLTLASTILSDIRKVVMGLLDAKRESFPRFYFLSDGELSSFVSVLDNTRLTQLLSKMYSRVCDVGVERNAVTTFITADGAILKAEEPIKLSAIPIDRWMKTFEATLRSSLLHELQACVESHYHVDAMNWLRGSCVQIAHLALRIIHNRDLLEALSLAGGMGVSSYATRLKDLMEEYLRLAAAPMESGERKLVSSVITFFLCSRREVQLAIKAGIQTKEDLNKTAMIHTFMENDKIYVETLGFRLPYGMEFLGNYTIPVLAPEYIERGLYSVFVSFAASSVPIIIGAPARAPSSQYCAEFLGRFWWCLQCHPTLTLEGILQGLRGALGVGAIFCLKDIDLLARHLVFPITNLLRSIEAASQLEKRPSDGGFDKIALEADGTTKYVQKDPCFQMVLTTTTIDKIPTSLSLTFRPIHVIPVDLTVVTQLSLYVLGVSKWMTLGQGLALMYAQLIEFSPTIFTTSNLLAVTRAAMELSKGAVIVRFCISFLHQFWQAIESNEPLQKLVEWNMLHTLGVSQDSWVDALVQVEAASGFEALLDRFTRFMTVNPNVVLVGPDYSGKTRLWRRWVGDLHHAVISFRLVNCTEIYGDACRPGLLSAIAKHWDPLVTHAVVIEDADFSQVSIVFDAPAFARVRPYSGPDFIKGPAARLIAVTPELNTANPRVIADFSLFAVPAPTRWKTFFRELLATPPSYHAGVAYAVMITLIDYILDTRHTVKRAPVSYENLFAVASRCSQLYKKWYSYAKSRCVSREEWITDRAFALQCAVFAVCWSLGWRLPAEERQVLQTVLEKSQLKLSRVAKEIGFTEDVLPPLEDDVLLYIATPVGWRKIDNAATTTAEAGFAPMWTRKWDGVGTYQRTWSQFFPFPSRETTLTALEYLIDAGQSVLIVGGQGQGKSAILRQMGSNRWWVHQLVCNSTACRPLEITEALQCRMTLRQSKSYGPSIGRKLVLCVDDVSLAGKNSSSPVMHLFSFINRFSAICTLSRGYIPIDDLVCVGTAAPDASFDVAVENAVVQLRLPELEDAEVVGAVEKLFEAVCAERRGVTVSTDISAFLAAAQLTAIRLMPTELGGAQASEGGVVALPMHQGEEGVPQQQACDSSFAFNLTNKARTSYLHLFLKISDRALRFLANSWDDPGTAKIILNAVYAFYANMIDDNERQRGFESELTELASTRLKNCFGNERVSLGVLQEETAVEEKEGGTDLPPCTSGVVQEWLRAYEEALQSNAIEEPPNVDTGGIILFSPPSLLQRRMPANLPGILVAPRLSHANYTSQWTSRLISALHQYLRQQQTHVALVGRYDNGIRRALRVWGSSVRTHVAFLRDNYANDDADGRFKKDLMEIIQHICRNEGRLVVFVPNCVLGLAWPMGSLDAIVRSGDVTQLFTLEGLLFLLHGRRGVRRGSGGLTPAEYSELTQRICKRLCIVTHILSYGELKRLGDTIPLISSMIPVSLRAPEMLWGLVHALLQTEEANRQVMYEAVVQGGNLGRTVQPLPLGPLELAGRPLTQLLCDVFDVMKTELSLGVEQLLEFGFQTQRLRYFLERLRRESAQSRHITELPTAIRAKMREYKENIEQKSESVKAAIQRQIKKLRARAKSEEERMLRHQNAAAHFRHEAEQIGALIMREEGGIQTQTGNMTSTLTTMGSRLAAVKVSQIKQFAKLPHPPKGLLLMRAVCKVIGEELRATSGKGMWELGKAIVTSPKFIPRLLAVAPGTMKYETFAQLHTSLREVRYAEISPFAGAIADYLLALMESTRLGEMVKETNRRLGEMRLDYSDSLSKADAAERRAQRTSARLEDDRAEVTRLLRRSEDMDAMKNDGIRRQHALGQLYDIVDGFSAFHSPEETAARETFAEKGEGSVIMVAAHRAFFAMLPMEQQTRRFRQLQSLLSAWGIAAPTDLEDPMVALLFRSINDITDDALVSTCSTSERLCVGTLLQRVYFRWPFFAGVSPTFESVLQHYLKIMCGGCVVTSALSKDFTKQLLEAATQGDGLLICDASASFVLHELRPLLALQPTLREAMVHKQLARVSLYGENVEVKSSFYVVCVSPATVACDRQGNLVARFMSITNFFLTPDVGNLVQTTLLQSPLTRNAVEEKYFGSTPGDDEHPIEAFSEALHEASALLCEDLDFLTGDGRSKIERLGVLVKDLNGYHVRVLRAESHHQTRKKRLQESWRSIRQAICSVERSLSVIEAGILGRRWEARKLEPFILSASELMRPYQSRIAPNSFEMLAESHKEFYATVNFLDRVVQVLGGGWPCEFRGIFAWYVLSGVIVHCDFLLRLRGQLYSPLTTLLNAEQYKVLHCLLDRGNRVVDEAYVRDAYAASSDALLKGVVSDLASFTGDLADFRLWAGGDGTRGGEEMVRHFFYCWAKLNYTSCDLVASRLYNAFLFAVKEQSSEGESEVSTLYDYVGNVPAAVHSPGEWLRFSLGACLPLCLVSTSVQHITGHYERYFKAAKLSCHHCRVSTPEDVDQLMETVSVCFRTRPADQGHCVMAVLAVPEAASEQAAFIQALSTYLSRYCRYGVWDAVRSGTAERFPVLLSLVLWGSPSCEKDLYGAMRHNNACAQMLEEWCLTLMHEASFVRFYLLSLLQDEGVFPPWHREGTTLMLERPASSSASEKKRNSSGRGGSRAPACAKMSNVIELHTGLVSGQIVLRSLWQKSACGATLPPLWHATVDRDDLTLLLRVMAKWVRNERAMGVDIRRRRSLRLLGRRDSKPSTADTVYSGLSRSPQALLENAFNKLAFAIYAARMTTSRFRTCVVELLRQRASLIATEGGSGREGRSLSLSVAIEEASKAGTSETGFLAELRHSDDDFHVLCGDEPASLAYRDLMDAALQRLLYGTSGPPALVKAESSEELAPATAEPTTSAEDSEQAPRGEIMQLLFLWEKGHMQELLSGLKKRQGQSAAVSRVQAAMRQLSSWVPGETLTVWLPALQHPRLLLHAFASRALSRRADDISSVEMVLVLARRFSLLHDDIILAGAAPSEQLEEEVLFRTDWDAAQMAWRKGADAAEQEEDIVLAVRFQKSLSGGAAEAPLDVLWEVLPGEKKIYGLSPVVSRGSGAFLTETSMGSPYKLLEVRSTCPMPVVCASAAPTAATAGAGEVEWALLFDMPLHVIWLGSDSPSRRQKSVVGAAGQSTPGTEFSSTRASRRSMGEAPSPSTFVNSLSFFVTIS</sequence>
<dbReference type="SUPFAM" id="SSF52540">
    <property type="entry name" value="P-loop containing nucleoside triphosphate hydrolases"/>
    <property type="match status" value="1"/>
</dbReference>
<dbReference type="OrthoDB" id="244316at2759"/>
<feature type="domain" description="Dynein heavy chain linker" evidence="3">
    <location>
        <begin position="752"/>
        <end position="1165"/>
    </location>
</feature>
<evidence type="ECO:0000256" key="2">
    <source>
        <dbReference type="SAM" id="MobiDB-lite"/>
    </source>
</evidence>
<protein>
    <recommendedName>
        <fullName evidence="7">Dynein heavy chain</fullName>
    </recommendedName>
</protein>
<dbReference type="EMBL" id="MKKU01000315">
    <property type="protein sequence ID" value="RNF15773.1"/>
    <property type="molecule type" value="Genomic_DNA"/>
</dbReference>
<comment type="caution">
    <text evidence="5">The sequence shown here is derived from an EMBL/GenBank/DDBJ whole genome shotgun (WGS) entry which is preliminary data.</text>
</comment>
<dbReference type="Pfam" id="PF12774">
    <property type="entry name" value="AAA_6"/>
    <property type="match status" value="1"/>
</dbReference>
<feature type="compositionally biased region" description="Low complexity" evidence="2">
    <location>
        <begin position="3898"/>
        <end position="3910"/>
    </location>
</feature>
<dbReference type="GO" id="GO:0097729">
    <property type="term" value="C:9+2 motile cilium"/>
    <property type="evidence" value="ECO:0007669"/>
    <property type="project" value="TreeGrafter"/>
</dbReference>
<dbReference type="InterPro" id="IPR035699">
    <property type="entry name" value="AAA_6"/>
</dbReference>
<evidence type="ECO:0000259" key="4">
    <source>
        <dbReference type="Pfam" id="PF12774"/>
    </source>
</evidence>
<evidence type="ECO:0000313" key="6">
    <source>
        <dbReference type="Proteomes" id="UP000284403"/>
    </source>
</evidence>
<dbReference type="PANTHER" id="PTHR10676">
    <property type="entry name" value="DYNEIN HEAVY CHAIN FAMILY PROTEIN"/>
    <property type="match status" value="1"/>
</dbReference>
<feature type="coiled-coil region" evidence="1">
    <location>
        <begin position="2609"/>
        <end position="2651"/>
    </location>
</feature>
<dbReference type="Pfam" id="PF08393">
    <property type="entry name" value="DHC_N2"/>
    <property type="match status" value="1"/>
</dbReference>
<accession>A0A422PDK5</accession>
<dbReference type="GO" id="GO:0045505">
    <property type="term" value="F:dynein intermediate chain binding"/>
    <property type="evidence" value="ECO:0007669"/>
    <property type="project" value="InterPro"/>
</dbReference>
<dbReference type="InterPro" id="IPR042228">
    <property type="entry name" value="Dynein_linker_3"/>
</dbReference>
<proteinExistence type="predicted"/>
<evidence type="ECO:0008006" key="7">
    <source>
        <dbReference type="Google" id="ProtNLM"/>
    </source>
</evidence>
<reference evidence="5 6" key="1">
    <citation type="journal article" date="2018" name="BMC Genomics">
        <title>Genomic comparison of Trypanosoma conorhini and Trypanosoma rangeli to Trypanosoma cruzi strains of high and low virulence.</title>
        <authorList>
            <person name="Bradwell K.R."/>
            <person name="Koparde V.N."/>
            <person name="Matveyev A.V."/>
            <person name="Serrano M.G."/>
            <person name="Alves J.M."/>
            <person name="Parikh H."/>
            <person name="Huang B."/>
            <person name="Lee V."/>
            <person name="Espinosa-Alvarez O."/>
            <person name="Ortiz P.A."/>
            <person name="Costa-Martins A.G."/>
            <person name="Teixeira M.M."/>
            <person name="Buck G.A."/>
        </authorList>
    </citation>
    <scope>NUCLEOTIDE SEQUENCE [LARGE SCALE GENOMIC DNA]</scope>
    <source>
        <strain evidence="5 6">025E</strain>
    </source>
</reference>
<evidence type="ECO:0000313" key="5">
    <source>
        <dbReference type="EMBL" id="RNF15773.1"/>
    </source>
</evidence>
<evidence type="ECO:0000256" key="1">
    <source>
        <dbReference type="SAM" id="Coils"/>
    </source>
</evidence>
<dbReference type="Gene3D" id="1.20.920.20">
    <property type="match status" value="1"/>
</dbReference>
<dbReference type="InterPro" id="IPR026983">
    <property type="entry name" value="DHC"/>
</dbReference>
<dbReference type="InterPro" id="IPR013602">
    <property type="entry name" value="Dynein_heavy_linker"/>
</dbReference>
<dbReference type="Gene3D" id="3.20.180.20">
    <property type="entry name" value="Dynein heavy chain, N-terminal domain 2"/>
    <property type="match status" value="1"/>
</dbReference>
<dbReference type="GO" id="GO:0051959">
    <property type="term" value="F:dynein light intermediate chain binding"/>
    <property type="evidence" value="ECO:0007669"/>
    <property type="project" value="InterPro"/>
</dbReference>
<feature type="compositionally biased region" description="Polar residues" evidence="2">
    <location>
        <begin position="4177"/>
        <end position="4189"/>
    </location>
</feature>
<keyword evidence="6" id="KW-1185">Reference proteome</keyword>
<dbReference type="RefSeq" id="XP_029227595.1">
    <property type="nucleotide sequence ID" value="XM_029372288.1"/>
</dbReference>
<dbReference type="Proteomes" id="UP000284403">
    <property type="component" value="Unassembled WGS sequence"/>
</dbReference>
<evidence type="ECO:0000259" key="3">
    <source>
        <dbReference type="Pfam" id="PF08393"/>
    </source>
</evidence>
<dbReference type="Gene3D" id="3.40.50.300">
    <property type="entry name" value="P-loop containing nucleotide triphosphate hydrolases"/>
    <property type="match status" value="1"/>
</dbReference>
<dbReference type="GO" id="GO:0008569">
    <property type="term" value="F:minus-end-directed microtubule motor activity"/>
    <property type="evidence" value="ECO:0007669"/>
    <property type="project" value="TreeGrafter"/>
</dbReference>
<dbReference type="Pfam" id="PF12775">
    <property type="entry name" value="AAA_7"/>
    <property type="match status" value="1"/>
</dbReference>
<keyword evidence="1" id="KW-0175">Coiled coil</keyword>
<feature type="region of interest" description="Disordered" evidence="2">
    <location>
        <begin position="3892"/>
        <end position="3916"/>
    </location>
</feature>
<feature type="region of interest" description="Disordered" evidence="2">
    <location>
        <begin position="3652"/>
        <end position="3674"/>
    </location>
</feature>
<dbReference type="PANTHER" id="PTHR10676:SF242">
    <property type="entry name" value="DYNEIN AXONEMAL HEAVY CHAIN 3"/>
    <property type="match status" value="1"/>
</dbReference>
<organism evidence="5 6">
    <name type="scientific">Trypanosoma conorhini</name>
    <dbReference type="NCBI Taxonomy" id="83891"/>
    <lineage>
        <taxon>Eukaryota</taxon>
        <taxon>Discoba</taxon>
        <taxon>Euglenozoa</taxon>
        <taxon>Kinetoplastea</taxon>
        <taxon>Metakinetoplastina</taxon>
        <taxon>Trypanosomatida</taxon>
        <taxon>Trypanosomatidae</taxon>
        <taxon>Trypanosoma</taxon>
    </lineage>
</organism>
<dbReference type="GO" id="GO:0060294">
    <property type="term" value="P:cilium movement involved in cell motility"/>
    <property type="evidence" value="ECO:0007669"/>
    <property type="project" value="TreeGrafter"/>
</dbReference>
<name>A0A422PDK5_9TRYP</name>
<dbReference type="Gene3D" id="1.20.58.1120">
    <property type="match status" value="1"/>
</dbReference>